<dbReference type="PANTHER" id="PTHR34467">
    <property type="entry name" value="TRANSMEMBRANE PROTEIN"/>
    <property type="match status" value="1"/>
</dbReference>
<organism evidence="3 4">
    <name type="scientific">Castilleja foliolosa</name>
    <dbReference type="NCBI Taxonomy" id="1961234"/>
    <lineage>
        <taxon>Eukaryota</taxon>
        <taxon>Viridiplantae</taxon>
        <taxon>Streptophyta</taxon>
        <taxon>Embryophyta</taxon>
        <taxon>Tracheophyta</taxon>
        <taxon>Spermatophyta</taxon>
        <taxon>Magnoliopsida</taxon>
        <taxon>eudicotyledons</taxon>
        <taxon>Gunneridae</taxon>
        <taxon>Pentapetalae</taxon>
        <taxon>asterids</taxon>
        <taxon>lamiids</taxon>
        <taxon>Lamiales</taxon>
        <taxon>Orobanchaceae</taxon>
        <taxon>Pedicularideae</taxon>
        <taxon>Castillejinae</taxon>
        <taxon>Castilleja</taxon>
    </lineage>
</organism>
<evidence type="ECO:0000256" key="2">
    <source>
        <dbReference type="SAM" id="SignalP"/>
    </source>
</evidence>
<comment type="caution">
    <text evidence="3">The sequence shown here is derived from an EMBL/GenBank/DDBJ whole genome shotgun (WGS) entry which is preliminary data.</text>
</comment>
<feature type="compositionally biased region" description="Basic and acidic residues" evidence="1">
    <location>
        <begin position="66"/>
        <end position="78"/>
    </location>
</feature>
<protein>
    <submittedName>
        <fullName evidence="3">Uncharacterized protein</fullName>
    </submittedName>
</protein>
<reference evidence="4" key="1">
    <citation type="journal article" date="2024" name="IScience">
        <title>Strigolactones Initiate the Formation of Haustorium-like Structures in Castilleja.</title>
        <authorList>
            <person name="Buerger M."/>
            <person name="Peterson D."/>
            <person name="Chory J."/>
        </authorList>
    </citation>
    <scope>NUCLEOTIDE SEQUENCE [LARGE SCALE GENOMIC DNA]</scope>
</reference>
<evidence type="ECO:0000256" key="1">
    <source>
        <dbReference type="SAM" id="MobiDB-lite"/>
    </source>
</evidence>
<dbReference type="PANTHER" id="PTHR34467:SF1">
    <property type="entry name" value="OS05G0542300 PROTEIN"/>
    <property type="match status" value="1"/>
</dbReference>
<evidence type="ECO:0000313" key="4">
    <source>
        <dbReference type="Proteomes" id="UP001632038"/>
    </source>
</evidence>
<dbReference type="EMBL" id="JAVIJP010000006">
    <property type="protein sequence ID" value="KAL3651316.1"/>
    <property type="molecule type" value="Genomic_DNA"/>
</dbReference>
<keyword evidence="2" id="KW-0732">Signal</keyword>
<dbReference type="Proteomes" id="UP001632038">
    <property type="component" value="Unassembled WGS sequence"/>
</dbReference>
<proteinExistence type="predicted"/>
<name>A0ABD3EAX0_9LAMI</name>
<accession>A0ABD3EAX0</accession>
<feature type="chain" id="PRO_5044879908" evidence="2">
    <location>
        <begin position="32"/>
        <end position="87"/>
    </location>
</feature>
<sequence length="87" mass="9520">MKTNQQMSPKIKNFLLVFILLVICLCAGTIGSSGIGLKPFVSEYKRGKVHANSRKLLEMEGVKDYDYAGPNPKHDISKGRKGGGKNP</sequence>
<gene>
    <name evidence="3" type="ORF">CASFOL_004318</name>
</gene>
<evidence type="ECO:0000313" key="3">
    <source>
        <dbReference type="EMBL" id="KAL3651316.1"/>
    </source>
</evidence>
<feature type="signal peptide" evidence="2">
    <location>
        <begin position="1"/>
        <end position="31"/>
    </location>
</feature>
<keyword evidence="4" id="KW-1185">Reference proteome</keyword>
<dbReference type="AlphaFoldDB" id="A0ABD3EAX0"/>
<feature type="region of interest" description="Disordered" evidence="1">
    <location>
        <begin position="66"/>
        <end position="87"/>
    </location>
</feature>